<accession>A0A514DA68</accession>
<protein>
    <submittedName>
        <fullName evidence="1">Uncharacterized protein</fullName>
    </submittedName>
</protein>
<sequence>MKTTTVPVDRRSQRAEKFRKVADFYKSRTRVYKIGFLSVLSMLILSEIDFDLSEPLGKRVKFHLNPSHETLNQEKSCK</sequence>
<name>A0A514DA68_9VIRU</name>
<gene>
    <name evidence="1" type="ORF">H2RhizoLitter491109_000004</name>
</gene>
<dbReference type="EMBL" id="MN035588">
    <property type="protein sequence ID" value="QDH90509.1"/>
    <property type="molecule type" value="Genomic_RNA"/>
</dbReference>
<organism evidence="1">
    <name type="scientific">Leviviridae sp</name>
    <dbReference type="NCBI Taxonomy" id="2027243"/>
    <lineage>
        <taxon>Viruses</taxon>
        <taxon>Riboviria</taxon>
        <taxon>Orthornavirae</taxon>
        <taxon>Lenarviricota</taxon>
        <taxon>Leviviricetes</taxon>
        <taxon>Norzivirales</taxon>
        <taxon>Fiersviridae</taxon>
    </lineage>
</organism>
<evidence type="ECO:0000313" key="1">
    <source>
        <dbReference type="EMBL" id="QDH90509.1"/>
    </source>
</evidence>
<proteinExistence type="predicted"/>
<reference evidence="1" key="1">
    <citation type="submission" date="2019-05" db="EMBL/GenBank/DDBJ databases">
        <title>Metatranscriptomic reconstruction reveals RNA viruses with the potential to shape carbon cycling in soil.</title>
        <authorList>
            <person name="Starr E.P."/>
            <person name="Nuccio E."/>
            <person name="Pett-Ridge J."/>
            <person name="Banfield J.F."/>
            <person name="Firestone M.K."/>
        </authorList>
    </citation>
    <scope>NUCLEOTIDE SEQUENCE</scope>
    <source>
        <strain evidence="1">H2_Rhizo_Litter_49_scaffold_1109</strain>
    </source>
</reference>